<feature type="binding site" evidence="2">
    <location>
        <begin position="218"/>
        <end position="219"/>
    </location>
    <ligand>
        <name>ATP</name>
        <dbReference type="ChEBI" id="CHEBI:30616"/>
    </ligand>
</feature>
<evidence type="ECO:0000256" key="2">
    <source>
        <dbReference type="PIRSR" id="PIRSR640198-2"/>
    </source>
</evidence>
<dbReference type="Pfam" id="PF02661">
    <property type="entry name" value="Fic"/>
    <property type="match status" value="1"/>
</dbReference>
<evidence type="ECO:0000313" key="4">
    <source>
        <dbReference type="EMBL" id="PIV01229.1"/>
    </source>
</evidence>
<dbReference type="GO" id="GO:0005524">
    <property type="term" value="F:ATP binding"/>
    <property type="evidence" value="ECO:0007669"/>
    <property type="project" value="UniProtKB-KW"/>
</dbReference>
<gene>
    <name evidence="4" type="ORF">COS54_01435</name>
</gene>
<dbReference type="PANTHER" id="PTHR13504:SF38">
    <property type="entry name" value="FIDO DOMAIN-CONTAINING PROTEIN"/>
    <property type="match status" value="1"/>
</dbReference>
<feature type="active site" evidence="1">
    <location>
        <position position="176"/>
    </location>
</feature>
<name>A0A2M7BDQ8_9BACT</name>
<dbReference type="EMBL" id="PEVC01000027">
    <property type="protein sequence ID" value="PIV01229.1"/>
    <property type="molecule type" value="Genomic_DNA"/>
</dbReference>
<dbReference type="InterPro" id="IPR040198">
    <property type="entry name" value="Fido_containing"/>
</dbReference>
<proteinExistence type="predicted"/>
<dbReference type="Gene3D" id="1.10.3290.10">
    <property type="entry name" value="Fido-like domain"/>
    <property type="match status" value="1"/>
</dbReference>
<feature type="domain" description="Fido" evidence="3">
    <location>
        <begin position="95"/>
        <end position="238"/>
    </location>
</feature>
<keyword evidence="2" id="KW-0547">Nucleotide-binding</keyword>
<dbReference type="Gene3D" id="1.10.10.10">
    <property type="entry name" value="Winged helix-like DNA-binding domain superfamily/Winged helix DNA-binding domain"/>
    <property type="match status" value="1"/>
</dbReference>
<dbReference type="PANTHER" id="PTHR13504">
    <property type="entry name" value="FIDO DOMAIN-CONTAINING PROTEIN DDB_G0283145"/>
    <property type="match status" value="1"/>
</dbReference>
<evidence type="ECO:0000256" key="1">
    <source>
        <dbReference type="PIRSR" id="PIRSR640198-1"/>
    </source>
</evidence>
<keyword evidence="2" id="KW-0067">ATP-binding</keyword>
<dbReference type="Proteomes" id="UP000229631">
    <property type="component" value="Unassembled WGS sequence"/>
</dbReference>
<evidence type="ECO:0000313" key="5">
    <source>
        <dbReference type="Proteomes" id="UP000229631"/>
    </source>
</evidence>
<comment type="caution">
    <text evidence="4">The sequence shown here is derived from an EMBL/GenBank/DDBJ whole genome shotgun (WGS) entry which is preliminary data.</text>
</comment>
<dbReference type="AlphaFoldDB" id="A0A2M7BDQ8"/>
<sequence>MQIPPKYQITSEILELISKIEALKIYFSSIEISPERKEKIRRVSTLKSSLFSAKIEGNPLLLGEIENTSREKEKKEVFNILDAIKYIEKLEAKKVTKKQILVLHELVMKGLSNDIGRFRNTPEAIFNESGVAIEVFPSAMNITDLLNGLLKYLNSSKEKFILIKAFIGHLVFEKIHPFIDGNGRVGRLLINLILKSGSFDFNLVVPFEEYIEGHKKEYYFYLDEGFKKPEGYLLFMLKGFLEKADELRKELLTKEPDDLLLPPRREEILKIIKEHQTVTFDFIRRRFLAIPGRTLRYDLKKLLEKGFIVKIGKTNKSYYRFRQNVG</sequence>
<reference evidence="5" key="1">
    <citation type="submission" date="2017-09" db="EMBL/GenBank/DDBJ databases">
        <title>Depth-based differentiation of microbial function through sediment-hosted aquifers and enrichment of novel symbionts in the deep terrestrial subsurface.</title>
        <authorList>
            <person name="Probst A.J."/>
            <person name="Ladd B."/>
            <person name="Jarett J.K."/>
            <person name="Geller-Mcgrath D.E."/>
            <person name="Sieber C.M.K."/>
            <person name="Emerson J.B."/>
            <person name="Anantharaman K."/>
            <person name="Thomas B.C."/>
            <person name="Malmstrom R."/>
            <person name="Stieglmeier M."/>
            <person name="Klingl A."/>
            <person name="Woyke T."/>
            <person name="Ryan C.M."/>
            <person name="Banfield J.F."/>
        </authorList>
    </citation>
    <scope>NUCLEOTIDE SEQUENCE [LARGE SCALE GENOMIC DNA]</scope>
</reference>
<dbReference type="SUPFAM" id="SSF46785">
    <property type="entry name" value="Winged helix' DNA-binding domain"/>
    <property type="match status" value="1"/>
</dbReference>
<dbReference type="InterPro" id="IPR036388">
    <property type="entry name" value="WH-like_DNA-bd_sf"/>
</dbReference>
<dbReference type="InterPro" id="IPR003812">
    <property type="entry name" value="Fido"/>
</dbReference>
<organism evidence="4 5">
    <name type="scientific">Candidatus Shapirobacteria bacterium CG03_land_8_20_14_0_80_39_12</name>
    <dbReference type="NCBI Taxonomy" id="1974879"/>
    <lineage>
        <taxon>Bacteria</taxon>
        <taxon>Candidatus Shapironibacteriota</taxon>
    </lineage>
</organism>
<protein>
    <recommendedName>
        <fullName evidence="3">Fido domain-containing protein</fullName>
    </recommendedName>
</protein>
<feature type="binding site" evidence="2">
    <location>
        <begin position="180"/>
        <end position="187"/>
    </location>
    <ligand>
        <name>ATP</name>
        <dbReference type="ChEBI" id="CHEBI:30616"/>
    </ligand>
</feature>
<accession>A0A2M7BDQ8</accession>
<dbReference type="InterPro" id="IPR036597">
    <property type="entry name" value="Fido-like_dom_sf"/>
</dbReference>
<dbReference type="SUPFAM" id="SSF140931">
    <property type="entry name" value="Fic-like"/>
    <property type="match status" value="1"/>
</dbReference>
<dbReference type="PROSITE" id="PS51459">
    <property type="entry name" value="FIDO"/>
    <property type="match status" value="1"/>
</dbReference>
<evidence type="ECO:0000259" key="3">
    <source>
        <dbReference type="PROSITE" id="PS51459"/>
    </source>
</evidence>
<dbReference type="InterPro" id="IPR036390">
    <property type="entry name" value="WH_DNA-bd_sf"/>
</dbReference>